<protein>
    <submittedName>
        <fullName evidence="2">Excinuclease ABC subunit C</fullName>
    </submittedName>
</protein>
<gene>
    <name evidence="2" type="ORF">C5Y96_03815</name>
</gene>
<evidence type="ECO:0000259" key="1">
    <source>
        <dbReference type="PROSITE" id="PS50164"/>
    </source>
</evidence>
<proteinExistence type="predicted"/>
<dbReference type="PROSITE" id="PS50164">
    <property type="entry name" value="GIY_YIG"/>
    <property type="match status" value="1"/>
</dbReference>
<dbReference type="SUPFAM" id="SSF82771">
    <property type="entry name" value="GIY-YIG endonuclease"/>
    <property type="match status" value="1"/>
</dbReference>
<dbReference type="OrthoDB" id="9803913at2"/>
<accession>A0A2S8G4D3</accession>
<evidence type="ECO:0000313" key="2">
    <source>
        <dbReference type="EMBL" id="PQO39004.1"/>
    </source>
</evidence>
<name>A0A2S8G4D3_9BACT</name>
<dbReference type="AlphaFoldDB" id="A0A2S8G4D3"/>
<reference evidence="2 3" key="1">
    <citation type="submission" date="2018-02" db="EMBL/GenBank/DDBJ databases">
        <title>Comparative genomes isolates from brazilian mangrove.</title>
        <authorList>
            <person name="Araujo J.E."/>
            <person name="Taketani R.G."/>
            <person name="Silva M.C.P."/>
            <person name="Loureco M.V."/>
            <person name="Andreote F.D."/>
        </authorList>
    </citation>
    <scope>NUCLEOTIDE SEQUENCE [LARGE SCALE GENOMIC DNA]</scope>
    <source>
        <strain evidence="2 3">HEX-2 MGV</strain>
    </source>
</reference>
<feature type="domain" description="GIY-YIG" evidence="1">
    <location>
        <begin position="16"/>
        <end position="97"/>
    </location>
</feature>
<dbReference type="EMBL" id="PUIA01000016">
    <property type="protein sequence ID" value="PQO39004.1"/>
    <property type="molecule type" value="Genomic_DNA"/>
</dbReference>
<comment type="caution">
    <text evidence="2">The sequence shown here is derived from an EMBL/GenBank/DDBJ whole genome shotgun (WGS) entry which is preliminary data.</text>
</comment>
<dbReference type="Proteomes" id="UP000240009">
    <property type="component" value="Unassembled WGS sequence"/>
</dbReference>
<dbReference type="RefSeq" id="WP_105350204.1">
    <property type="nucleotide sequence ID" value="NZ_PUIA01000016.1"/>
</dbReference>
<sequence>MDVQKFRDLQLRQLTNDIGVYALCDLDGIPIYVGQSTDGIRSRVRRHLTSARSDVIANRQIDVWEVAFVWAWPVQKKELISSIESWLFNEFDNQSRLMNGSTLNSPSEKPEIPEKLTLSVLSEEEITRRKEPRLRFPRQVQQLAILLDYILETSDKAHLRRSLMAHFERLERYYQGFI</sequence>
<dbReference type="Pfam" id="PF01541">
    <property type="entry name" value="GIY-YIG"/>
    <property type="match status" value="1"/>
</dbReference>
<organism evidence="2 3">
    <name type="scientific">Blastopirellula marina</name>
    <dbReference type="NCBI Taxonomy" id="124"/>
    <lineage>
        <taxon>Bacteria</taxon>
        <taxon>Pseudomonadati</taxon>
        <taxon>Planctomycetota</taxon>
        <taxon>Planctomycetia</taxon>
        <taxon>Pirellulales</taxon>
        <taxon>Pirellulaceae</taxon>
        <taxon>Blastopirellula</taxon>
    </lineage>
</organism>
<evidence type="ECO:0000313" key="3">
    <source>
        <dbReference type="Proteomes" id="UP000240009"/>
    </source>
</evidence>
<dbReference type="InterPro" id="IPR000305">
    <property type="entry name" value="GIY-YIG_endonuc"/>
</dbReference>
<dbReference type="InterPro" id="IPR035901">
    <property type="entry name" value="GIY-YIG_endonuc_sf"/>
</dbReference>
<dbReference type="CDD" id="cd00719">
    <property type="entry name" value="GIY-YIG_SF"/>
    <property type="match status" value="1"/>
</dbReference>